<name>A0A0F9B0E2_9ZZZZ</name>
<evidence type="ECO:0008006" key="4">
    <source>
        <dbReference type="Google" id="ProtNLM"/>
    </source>
</evidence>
<dbReference type="PANTHER" id="PTHR43884">
    <property type="entry name" value="ACYL-COA DEHYDROGENASE"/>
    <property type="match status" value="1"/>
</dbReference>
<comment type="caution">
    <text evidence="3">The sequence shown here is derived from an EMBL/GenBank/DDBJ whole genome shotgun (WGS) entry which is preliminary data.</text>
</comment>
<dbReference type="InterPro" id="IPR037069">
    <property type="entry name" value="AcylCoA_DH/ox_N_sf"/>
</dbReference>
<dbReference type="InterPro" id="IPR006091">
    <property type="entry name" value="Acyl-CoA_Oxase/DH_mid-dom"/>
</dbReference>
<dbReference type="EMBL" id="LAZR01043377">
    <property type="protein sequence ID" value="KKL07222.1"/>
    <property type="molecule type" value="Genomic_DNA"/>
</dbReference>
<dbReference type="InterPro" id="IPR046373">
    <property type="entry name" value="Acyl-CoA_Oxase/DH_mid-dom_sf"/>
</dbReference>
<dbReference type="GO" id="GO:0050660">
    <property type="term" value="F:flavin adenine dinucleotide binding"/>
    <property type="evidence" value="ECO:0007669"/>
    <property type="project" value="InterPro"/>
</dbReference>
<dbReference type="InterPro" id="IPR013786">
    <property type="entry name" value="AcylCoA_DH/ox_N"/>
</dbReference>
<feature type="domain" description="Acyl-CoA dehydrogenase/oxidase N-terminal" evidence="2">
    <location>
        <begin position="5"/>
        <end position="116"/>
    </location>
</feature>
<dbReference type="Gene3D" id="1.10.540.10">
    <property type="entry name" value="Acyl-CoA dehydrogenase/oxidase, N-terminal domain"/>
    <property type="match status" value="1"/>
</dbReference>
<dbReference type="SUPFAM" id="SSF56645">
    <property type="entry name" value="Acyl-CoA dehydrogenase NM domain-like"/>
    <property type="match status" value="1"/>
</dbReference>
<evidence type="ECO:0000259" key="1">
    <source>
        <dbReference type="Pfam" id="PF02770"/>
    </source>
</evidence>
<protein>
    <recommendedName>
        <fullName evidence="4">Acyl-CoA dehydrogenase/oxidase N-terminal domain-containing protein</fullName>
    </recommendedName>
</protein>
<feature type="domain" description="Acyl-CoA oxidase/dehydrogenase middle" evidence="1">
    <location>
        <begin position="120"/>
        <end position="167"/>
    </location>
</feature>
<proteinExistence type="predicted"/>
<dbReference type="Gene3D" id="2.40.110.10">
    <property type="entry name" value="Butyryl-CoA Dehydrogenase, subunit A, domain 2"/>
    <property type="match status" value="1"/>
</dbReference>
<dbReference type="GO" id="GO:0003995">
    <property type="term" value="F:acyl-CoA dehydrogenase activity"/>
    <property type="evidence" value="ECO:0007669"/>
    <property type="project" value="TreeGrafter"/>
</dbReference>
<evidence type="ECO:0000259" key="2">
    <source>
        <dbReference type="Pfam" id="PF02771"/>
    </source>
</evidence>
<dbReference type="InterPro" id="IPR009100">
    <property type="entry name" value="AcylCoA_DH/oxidase_NM_dom_sf"/>
</dbReference>
<dbReference type="Pfam" id="PF02770">
    <property type="entry name" value="Acyl-CoA_dh_M"/>
    <property type="match status" value="1"/>
</dbReference>
<gene>
    <name evidence="3" type="ORF">LCGC14_2588170</name>
</gene>
<evidence type="ECO:0000313" key="3">
    <source>
        <dbReference type="EMBL" id="KKL07222.1"/>
    </source>
</evidence>
<dbReference type="Pfam" id="PF02771">
    <property type="entry name" value="Acyl-CoA_dh_N"/>
    <property type="match status" value="1"/>
</dbReference>
<accession>A0A0F9B0E2</accession>
<dbReference type="PANTHER" id="PTHR43884:SF12">
    <property type="entry name" value="ISOVALERYL-COA DEHYDROGENASE, MITOCHONDRIAL-RELATED"/>
    <property type="match status" value="1"/>
</dbReference>
<reference evidence="3" key="1">
    <citation type="journal article" date="2015" name="Nature">
        <title>Complex archaea that bridge the gap between prokaryotes and eukaryotes.</title>
        <authorList>
            <person name="Spang A."/>
            <person name="Saw J.H."/>
            <person name="Jorgensen S.L."/>
            <person name="Zaremba-Niedzwiedzka K."/>
            <person name="Martijn J."/>
            <person name="Lind A.E."/>
            <person name="van Eijk R."/>
            <person name="Schleper C."/>
            <person name="Guy L."/>
            <person name="Ettema T.J."/>
        </authorList>
    </citation>
    <scope>NUCLEOTIDE SEQUENCE</scope>
</reference>
<sequence length="167" mass="18511">MLEPTAQETLIRDFVRQVARKYGRDYWLARARQGEFTHELWQELAAGGYLGMMIPEEYGGSGLGMQQMAALQEEMGHQGIPLLLLVVSNVMDALLIAGHGSQAMKERYLPPLARGEIKLGFALTEPTAGSNSFRISTLARQDGDFYVLNGQKMFISGVDQADYLLVV</sequence>
<dbReference type="AlphaFoldDB" id="A0A0F9B0E2"/>
<organism evidence="3">
    <name type="scientific">marine sediment metagenome</name>
    <dbReference type="NCBI Taxonomy" id="412755"/>
    <lineage>
        <taxon>unclassified sequences</taxon>
        <taxon>metagenomes</taxon>
        <taxon>ecological metagenomes</taxon>
    </lineage>
</organism>
<feature type="non-terminal residue" evidence="3">
    <location>
        <position position="167"/>
    </location>
</feature>